<feature type="domain" description="Glycosyl transferase family 51" evidence="31">
    <location>
        <begin position="61"/>
        <end position="234"/>
    </location>
</feature>
<organism evidence="33 34">
    <name type="scientific">Porticoccus litoralis</name>
    <dbReference type="NCBI Taxonomy" id="434086"/>
    <lineage>
        <taxon>Bacteria</taxon>
        <taxon>Pseudomonadati</taxon>
        <taxon>Pseudomonadota</taxon>
        <taxon>Gammaproteobacteria</taxon>
        <taxon>Cellvibrionales</taxon>
        <taxon>Porticoccaceae</taxon>
        <taxon>Porticoccus</taxon>
    </lineage>
</organism>
<reference evidence="33" key="2">
    <citation type="submission" date="2023-08" db="EMBL/GenBank/DDBJ databases">
        <authorList>
            <person name="Luo J."/>
        </authorList>
    </citation>
    <scope>NUCLEOTIDE SEQUENCE</scope>
    <source>
        <strain evidence="33">DSM 25064</strain>
    </source>
</reference>
<dbReference type="InterPro" id="IPR023346">
    <property type="entry name" value="Lysozyme-like_dom_sf"/>
</dbReference>
<dbReference type="Pfam" id="PF17092">
    <property type="entry name" value="PCB_OB"/>
    <property type="match status" value="1"/>
</dbReference>
<evidence type="ECO:0000256" key="16">
    <source>
        <dbReference type="ARBA" id="ARBA00022960"/>
    </source>
</evidence>
<comment type="similarity">
    <text evidence="4">In the C-terminal section; belongs to the transpeptidase family.</text>
</comment>
<dbReference type="InterPro" id="IPR036950">
    <property type="entry name" value="PBP_transglycosylase"/>
</dbReference>
<comment type="catalytic activity">
    <reaction evidence="26">
        <text>[GlcNAc-(1-&gt;4)-Mur2Ac(oyl-L-Ala-gamma-D-Glu-L-Lys-D-Ala-D-Ala)](n)-di-trans,octa-cis-undecaprenyl diphosphate + beta-D-GlcNAc-(1-&gt;4)-Mur2Ac(oyl-L-Ala-gamma-D-Glu-L-Lys-D-Ala-D-Ala)-di-trans,octa-cis-undecaprenyl diphosphate = [GlcNAc-(1-&gt;4)-Mur2Ac(oyl-L-Ala-gamma-D-Glu-L-Lys-D-Ala-D-Ala)](n+1)-di-trans,octa-cis-undecaprenyl diphosphate + di-trans,octa-cis-undecaprenyl diphosphate + H(+)</text>
        <dbReference type="Rhea" id="RHEA:23708"/>
        <dbReference type="Rhea" id="RHEA-COMP:9602"/>
        <dbReference type="Rhea" id="RHEA-COMP:9603"/>
        <dbReference type="ChEBI" id="CHEBI:15378"/>
        <dbReference type="ChEBI" id="CHEBI:58405"/>
        <dbReference type="ChEBI" id="CHEBI:60033"/>
        <dbReference type="ChEBI" id="CHEBI:78435"/>
        <dbReference type="EC" id="2.4.99.28"/>
    </reaction>
</comment>
<evidence type="ECO:0000256" key="13">
    <source>
        <dbReference type="ARBA" id="ARBA00022679"/>
    </source>
</evidence>
<evidence type="ECO:0000256" key="29">
    <source>
        <dbReference type="SAM" id="Phobius"/>
    </source>
</evidence>
<dbReference type="Gene3D" id="3.40.710.10">
    <property type="entry name" value="DD-peptidase/beta-lactamase superfamily"/>
    <property type="match status" value="2"/>
</dbReference>
<comment type="similarity">
    <text evidence="5">In the N-terminal section; belongs to the glycosyltransferase 51 family.</text>
</comment>
<dbReference type="GO" id="GO:0008658">
    <property type="term" value="F:penicillin binding"/>
    <property type="evidence" value="ECO:0007669"/>
    <property type="project" value="InterPro"/>
</dbReference>
<feature type="region of interest" description="Disordered" evidence="28">
    <location>
        <begin position="793"/>
        <end position="819"/>
    </location>
</feature>
<dbReference type="SUPFAM" id="SSF53955">
    <property type="entry name" value="Lysozyme-like"/>
    <property type="match status" value="1"/>
</dbReference>
<evidence type="ECO:0000256" key="9">
    <source>
        <dbReference type="ARBA" id="ARBA00022519"/>
    </source>
</evidence>
<evidence type="ECO:0000256" key="27">
    <source>
        <dbReference type="ARBA" id="ARBA00060592"/>
    </source>
</evidence>
<dbReference type="GO" id="GO:0009002">
    <property type="term" value="F:serine-type D-Ala-D-Ala carboxypeptidase activity"/>
    <property type="evidence" value="ECO:0007669"/>
    <property type="project" value="UniProtKB-EC"/>
</dbReference>
<feature type="compositionally biased region" description="Basic and acidic residues" evidence="28">
    <location>
        <begin position="793"/>
        <end position="802"/>
    </location>
</feature>
<dbReference type="GO" id="GO:0071555">
    <property type="term" value="P:cell wall organization"/>
    <property type="evidence" value="ECO:0007669"/>
    <property type="project" value="UniProtKB-KW"/>
</dbReference>
<evidence type="ECO:0000313" key="33">
    <source>
        <dbReference type="EMBL" id="MDP1520354.1"/>
    </source>
</evidence>
<dbReference type="EMBL" id="JAUUUU010000002">
    <property type="protein sequence ID" value="MDP1520354.1"/>
    <property type="molecule type" value="Genomic_DNA"/>
</dbReference>
<comment type="pathway">
    <text evidence="3">Cell wall biogenesis; peptidoglycan biosynthesis.</text>
</comment>
<comment type="pathway">
    <text evidence="27">Glycan biosynthesis.</text>
</comment>
<keyword evidence="16" id="KW-0133">Cell shape</keyword>
<dbReference type="NCBIfam" id="TIGR02074">
    <property type="entry name" value="PBP_1a_fam"/>
    <property type="match status" value="1"/>
</dbReference>
<keyword evidence="8" id="KW-1003">Cell membrane</keyword>
<dbReference type="GO" id="GO:0046677">
    <property type="term" value="P:response to antibiotic"/>
    <property type="evidence" value="ECO:0007669"/>
    <property type="project" value="UniProtKB-KW"/>
</dbReference>
<evidence type="ECO:0000313" key="34">
    <source>
        <dbReference type="Proteomes" id="UP001178354"/>
    </source>
</evidence>
<dbReference type="GO" id="GO:0006508">
    <property type="term" value="P:proteolysis"/>
    <property type="evidence" value="ECO:0007669"/>
    <property type="project" value="UniProtKB-KW"/>
</dbReference>
<keyword evidence="22" id="KW-0511">Multifunctional enzyme</keyword>
<dbReference type="Pfam" id="PF00905">
    <property type="entry name" value="Transpeptidase"/>
    <property type="match status" value="1"/>
</dbReference>
<gene>
    <name evidence="33" type="ORF">Q8A57_05160</name>
</gene>
<evidence type="ECO:0000256" key="1">
    <source>
        <dbReference type="ARBA" id="ARBA00002624"/>
    </source>
</evidence>
<evidence type="ECO:0000256" key="22">
    <source>
        <dbReference type="ARBA" id="ARBA00023268"/>
    </source>
</evidence>
<evidence type="ECO:0000256" key="24">
    <source>
        <dbReference type="ARBA" id="ARBA00034000"/>
    </source>
</evidence>
<dbReference type="PANTHER" id="PTHR32282">
    <property type="entry name" value="BINDING PROTEIN TRANSPEPTIDASE, PUTATIVE-RELATED"/>
    <property type="match status" value="1"/>
</dbReference>
<dbReference type="GO" id="GO:0005886">
    <property type="term" value="C:plasma membrane"/>
    <property type="evidence" value="ECO:0007669"/>
    <property type="project" value="UniProtKB-SubCell"/>
</dbReference>
<dbReference type="GO" id="GO:0030288">
    <property type="term" value="C:outer membrane-bounded periplasmic space"/>
    <property type="evidence" value="ECO:0007669"/>
    <property type="project" value="TreeGrafter"/>
</dbReference>
<evidence type="ECO:0000256" key="6">
    <source>
        <dbReference type="ARBA" id="ARBA00012448"/>
    </source>
</evidence>
<feature type="transmembrane region" description="Helical" evidence="29">
    <location>
        <begin position="12"/>
        <end position="34"/>
    </location>
</feature>
<accession>A0AAW8B436</accession>
<evidence type="ECO:0000256" key="15">
    <source>
        <dbReference type="ARBA" id="ARBA00022801"/>
    </source>
</evidence>
<keyword evidence="18" id="KW-0573">Peptidoglycan synthesis</keyword>
<evidence type="ECO:0000256" key="20">
    <source>
        <dbReference type="ARBA" id="ARBA00023136"/>
    </source>
</evidence>
<dbReference type="Pfam" id="PF00912">
    <property type="entry name" value="Transgly"/>
    <property type="match status" value="1"/>
</dbReference>
<dbReference type="GO" id="GO:0008360">
    <property type="term" value="P:regulation of cell shape"/>
    <property type="evidence" value="ECO:0007669"/>
    <property type="project" value="UniProtKB-KW"/>
</dbReference>
<keyword evidence="14 29" id="KW-0812">Transmembrane</keyword>
<keyword evidence="9" id="KW-0997">Cell inner membrane</keyword>
<keyword evidence="20 29" id="KW-0472">Membrane</keyword>
<dbReference type="InterPro" id="IPR050396">
    <property type="entry name" value="Glycosyltr_51/Transpeptidase"/>
</dbReference>
<keyword evidence="10" id="KW-0121">Carboxypeptidase</keyword>
<dbReference type="PANTHER" id="PTHR32282:SF27">
    <property type="entry name" value="PENICILLIN-BINDING PROTEIN 1A"/>
    <property type="match status" value="1"/>
</dbReference>
<comment type="caution">
    <text evidence="33">The sequence shown here is derived from an EMBL/GenBank/DDBJ whole genome shotgun (WGS) entry which is preliminary data.</text>
</comment>
<name>A0AAW8B436_9GAMM</name>
<dbReference type="PROSITE" id="PS51257">
    <property type="entry name" value="PROKAR_LIPOPROTEIN"/>
    <property type="match status" value="1"/>
</dbReference>
<keyword evidence="13" id="KW-0808">Transferase</keyword>
<keyword evidence="23" id="KW-0961">Cell wall biogenesis/degradation</keyword>
<dbReference type="SUPFAM" id="SSF56601">
    <property type="entry name" value="beta-lactamase/transpeptidase-like"/>
    <property type="match status" value="1"/>
</dbReference>
<evidence type="ECO:0000256" key="21">
    <source>
        <dbReference type="ARBA" id="ARBA00023251"/>
    </source>
</evidence>
<feature type="domain" description="Penicillin-binding protein transpeptidase" evidence="30">
    <location>
        <begin position="429"/>
        <end position="741"/>
    </location>
</feature>
<dbReference type="GO" id="GO:0009252">
    <property type="term" value="P:peptidoglycan biosynthetic process"/>
    <property type="evidence" value="ECO:0007669"/>
    <property type="project" value="UniProtKB-KW"/>
</dbReference>
<dbReference type="EC" id="2.4.99.28" evidence="25"/>
<evidence type="ECO:0000259" key="30">
    <source>
        <dbReference type="Pfam" id="PF00905"/>
    </source>
</evidence>
<dbReference type="FunFam" id="1.10.3810.10:FF:000003">
    <property type="entry name" value="Penicillin-binding protein 1a"/>
    <property type="match status" value="1"/>
</dbReference>
<comment type="function">
    <text evidence="1">Cell wall formation. Synthesis of cross-linked peptidoglycan from the lipid intermediates. The enzyme has a penicillin-insensitive transglycosylase N-terminal domain (formation of linear glycan strands) and a penicillin-sensitive transpeptidase C-terminal domain (cross-linking of the peptide subunits).</text>
</comment>
<dbReference type="InterPro" id="IPR001460">
    <property type="entry name" value="PCN-bd_Tpept"/>
</dbReference>
<evidence type="ECO:0000259" key="32">
    <source>
        <dbReference type="Pfam" id="PF17092"/>
    </source>
</evidence>
<dbReference type="InterPro" id="IPR012338">
    <property type="entry name" value="Beta-lactam/transpept-like"/>
</dbReference>
<evidence type="ECO:0000256" key="4">
    <source>
        <dbReference type="ARBA" id="ARBA00007090"/>
    </source>
</evidence>
<dbReference type="Gene3D" id="1.10.3810.10">
    <property type="entry name" value="Biosynthetic peptidoglycan transglycosylase-like"/>
    <property type="match status" value="1"/>
</dbReference>
<dbReference type="AlphaFoldDB" id="A0AAW8B436"/>
<keyword evidence="17" id="KW-0735">Signal-anchor</keyword>
<dbReference type="InterPro" id="IPR031376">
    <property type="entry name" value="PCB_OB"/>
</dbReference>
<protein>
    <recommendedName>
        <fullName evidence="7">Penicillin-binding protein 1A</fullName>
        <ecNumber evidence="25">2.4.99.28</ecNumber>
        <ecNumber evidence="6">3.4.16.4</ecNumber>
    </recommendedName>
</protein>
<evidence type="ECO:0000256" key="26">
    <source>
        <dbReference type="ARBA" id="ARBA00049902"/>
    </source>
</evidence>
<evidence type="ECO:0000256" key="12">
    <source>
        <dbReference type="ARBA" id="ARBA00022676"/>
    </source>
</evidence>
<evidence type="ECO:0000256" key="25">
    <source>
        <dbReference type="ARBA" id="ARBA00044770"/>
    </source>
</evidence>
<dbReference type="GO" id="GO:0008955">
    <property type="term" value="F:peptidoglycan glycosyltransferase activity"/>
    <property type="evidence" value="ECO:0007669"/>
    <property type="project" value="UniProtKB-EC"/>
</dbReference>
<dbReference type="Proteomes" id="UP001178354">
    <property type="component" value="Unassembled WGS sequence"/>
</dbReference>
<evidence type="ECO:0000256" key="3">
    <source>
        <dbReference type="ARBA" id="ARBA00004752"/>
    </source>
</evidence>
<feature type="domain" description="Penicillin-binding protein OB-like" evidence="32">
    <location>
        <begin position="321"/>
        <end position="424"/>
    </location>
</feature>
<keyword evidence="21" id="KW-0046">Antibiotic resistance</keyword>
<evidence type="ECO:0000256" key="8">
    <source>
        <dbReference type="ARBA" id="ARBA00022475"/>
    </source>
</evidence>
<dbReference type="RefSeq" id="WP_305169921.1">
    <property type="nucleotide sequence ID" value="NZ_JAUUUU010000002.1"/>
</dbReference>
<evidence type="ECO:0000256" key="17">
    <source>
        <dbReference type="ARBA" id="ARBA00022968"/>
    </source>
</evidence>
<reference evidence="33" key="1">
    <citation type="journal article" date="2010" name="Int. J. Syst. Evol. Microbiol.">
        <title>Porticoccus litoralis gen. nov., sp. nov., a gammaproteobacterium isolated from the Yellow Sea.</title>
        <authorList>
            <person name="Oh H.M."/>
            <person name="Kim H."/>
            <person name="Kim K.M."/>
            <person name="Min G.S."/>
            <person name="Cho J.C."/>
        </authorList>
    </citation>
    <scope>NUCLEOTIDE SEQUENCE</scope>
    <source>
        <strain evidence="33">DSM 25064</strain>
    </source>
</reference>
<proteinExistence type="inferred from homology"/>
<sequence>MTHPILKITSLLIWLLACAAGGGLVVTGSLYLYLSPKLPSVESLREIKLQTPLRIYSQDSQLIGEFGEMRRNPVTFDEIPVSYIYALLSAEDDSFYTHSGVDIKGLLRAASQLMTSGEIKTGGSTITMQVARNFFLTHKQTFTRKFNEILLALRIEDELTKNEILTLYANKIYQGNRAYGIEAAAQVYYGKHINELNLAQLAMIAGLPKAPSAYNPLANPNRALIRRNWILKRMFTLDYIDEDTYTSAVNEPVTATYHGYTSQLDAPYVAEMARLEIIDMVGTAAYTDGYRVYTTVESKLQQSAQKAVQDGLIAYDSRHGYRGPEKRQLKEEQWMGALRETPTLGGLSPAIVMQVKEQSLLVQLPNEEQTEILWNQGLEGLRKFNSPNSRSAPIKSAQEIFTVGDLIRVQQHEDGWHLGQLPKAQAALAALDPENGAIKAMVGGFDFQQSHFNRVTQAERQPGSNFKPFIYTTALENGFTPASIINDAPVVFEDDLLESSWRPENDSGKFYGPTRLRQALYLSRNLISIRILRALGINQALSGLERFGFDPSQLPHDLSLALGSHAVTPLKIATGYASFANGGYRVEPFLVERVEDSEGNILFHAAPLTVCRGCGKEGNSVIPADEKIQSESPTDLDTNVGVDQIVAPAKLPPPEAPRIIDERTAFIIDSILKDVVRKGTGRKALVLKRDDIAGKTGTTNGPRDAWFSGYSTHIVTTTWVGFDENQLLGRNEYGGSAALPIWIDFMKTALAGKPQIIRPQPEGIVMGRIDPENGLSVGPEHRNAIFEIFRKEDVPPMAERHGPGNTQGAAGDPRPEDLF</sequence>
<keyword evidence="11" id="KW-0645">Protease</keyword>
<evidence type="ECO:0000256" key="2">
    <source>
        <dbReference type="ARBA" id="ARBA00004249"/>
    </source>
</evidence>
<evidence type="ECO:0000256" key="18">
    <source>
        <dbReference type="ARBA" id="ARBA00022984"/>
    </source>
</evidence>
<evidence type="ECO:0000259" key="31">
    <source>
        <dbReference type="Pfam" id="PF00912"/>
    </source>
</evidence>
<keyword evidence="12" id="KW-0328">Glycosyltransferase</keyword>
<evidence type="ECO:0000256" key="23">
    <source>
        <dbReference type="ARBA" id="ARBA00023316"/>
    </source>
</evidence>
<keyword evidence="15" id="KW-0378">Hydrolase</keyword>
<evidence type="ECO:0000256" key="10">
    <source>
        <dbReference type="ARBA" id="ARBA00022645"/>
    </source>
</evidence>
<keyword evidence="19 29" id="KW-1133">Transmembrane helix</keyword>
<dbReference type="InterPro" id="IPR001264">
    <property type="entry name" value="Glyco_trans_51"/>
</dbReference>
<evidence type="ECO:0000256" key="14">
    <source>
        <dbReference type="ARBA" id="ARBA00022692"/>
    </source>
</evidence>
<evidence type="ECO:0000256" key="11">
    <source>
        <dbReference type="ARBA" id="ARBA00022670"/>
    </source>
</evidence>
<comment type="catalytic activity">
    <reaction evidence="24">
        <text>Preferential cleavage: (Ac)2-L-Lys-D-Ala-|-D-Ala. Also transpeptidation of peptidyl-alanyl moieties that are N-acyl substituents of D-alanine.</text>
        <dbReference type="EC" id="3.4.16.4"/>
    </reaction>
</comment>
<comment type="subcellular location">
    <subcellularLocation>
        <location evidence="2">Cell inner membrane</location>
        <topology evidence="2">Single-pass type II membrane protein</topology>
    </subcellularLocation>
</comment>
<evidence type="ECO:0000256" key="7">
    <source>
        <dbReference type="ARBA" id="ARBA00018638"/>
    </source>
</evidence>
<keyword evidence="34" id="KW-1185">Reference proteome</keyword>
<evidence type="ECO:0000256" key="5">
    <source>
        <dbReference type="ARBA" id="ARBA00007739"/>
    </source>
</evidence>
<evidence type="ECO:0000256" key="19">
    <source>
        <dbReference type="ARBA" id="ARBA00022989"/>
    </source>
</evidence>
<evidence type="ECO:0000256" key="28">
    <source>
        <dbReference type="SAM" id="MobiDB-lite"/>
    </source>
</evidence>
<dbReference type="EC" id="3.4.16.4" evidence="6"/>